<feature type="region of interest" description="Disordered" evidence="1">
    <location>
        <begin position="173"/>
        <end position="192"/>
    </location>
</feature>
<dbReference type="Proteomes" id="UP000324767">
    <property type="component" value="Unassembled WGS sequence"/>
</dbReference>
<gene>
    <name evidence="3" type="ORF">FRX48_07078</name>
</gene>
<feature type="signal peptide" evidence="2">
    <location>
        <begin position="1"/>
        <end position="21"/>
    </location>
</feature>
<accession>A0A5M8PHD1</accession>
<proteinExistence type="predicted"/>
<evidence type="ECO:0000256" key="1">
    <source>
        <dbReference type="SAM" id="MobiDB-lite"/>
    </source>
</evidence>
<evidence type="ECO:0000313" key="3">
    <source>
        <dbReference type="EMBL" id="KAA6408735.1"/>
    </source>
</evidence>
<comment type="caution">
    <text evidence="3">The sequence shown here is derived from an EMBL/GenBank/DDBJ whole genome shotgun (WGS) entry which is preliminary data.</text>
</comment>
<evidence type="ECO:0000313" key="4">
    <source>
        <dbReference type="Proteomes" id="UP000324767"/>
    </source>
</evidence>
<keyword evidence="2" id="KW-0732">Signal</keyword>
<dbReference type="OrthoDB" id="2342176at2759"/>
<dbReference type="EMBL" id="VXIT01000012">
    <property type="protein sequence ID" value="KAA6408735.1"/>
    <property type="molecule type" value="Genomic_DNA"/>
</dbReference>
<feature type="compositionally biased region" description="Low complexity" evidence="1">
    <location>
        <begin position="245"/>
        <end position="333"/>
    </location>
</feature>
<dbReference type="AlphaFoldDB" id="A0A5M8PHD1"/>
<name>A0A5M8PHD1_9LECA</name>
<protein>
    <submittedName>
        <fullName evidence="3">Uncharacterized protein</fullName>
    </submittedName>
</protein>
<sequence length="409" mass="40622">MSSTKAILAAAAIYFASSVNAHMIMKTPTPYGKSTLNNSPLDAQGSDFPCKQRGDSTYDAQGASNIMPIGASQTLSFTGSAVHGGGSCQISLTTDKPPSKSTQWQVIHSIEGGCPANAAGNLPEDPNGGGASTFQFSIPQGIAPGDYTLAWTWFNKIGNREMYMNCAPVTVTSGSGKREADAETPGFTKRDTSFPPMFVANIGNGCSTKESVDVQFPNPGDSVQYAGEPGSLGPPVGTCGGSAGSSGSAATPSASASQNTAPGATAPVIIPTTATDPPGGATTSPAASATPSAASSPASAGTASAAGATSSPAAPASSSAASSPASSGTTSPAGALTGPCTAEGDWNCIGGNSYQRCASGSWSIVQPMATGMTCQSGQSATLNMSAAKAKHRRGGSFARGHVRRRSARL</sequence>
<dbReference type="PANTHER" id="PTHR36182">
    <property type="entry name" value="PROTEIN, PUTATIVE (AFU_ORTHOLOGUE AFUA_6G10930)-RELATED"/>
    <property type="match status" value="1"/>
</dbReference>
<dbReference type="PANTHER" id="PTHR36182:SF2">
    <property type="entry name" value="LYTIC POLYSACCHARIDE MONOOXYGENASE"/>
    <property type="match status" value="1"/>
</dbReference>
<feature type="chain" id="PRO_5024401816" evidence="2">
    <location>
        <begin position="22"/>
        <end position="409"/>
    </location>
</feature>
<dbReference type="Gene3D" id="2.70.50.70">
    <property type="match status" value="1"/>
</dbReference>
<evidence type="ECO:0000256" key="2">
    <source>
        <dbReference type="SAM" id="SignalP"/>
    </source>
</evidence>
<organism evidence="3 4">
    <name type="scientific">Lasallia pustulata</name>
    <dbReference type="NCBI Taxonomy" id="136370"/>
    <lineage>
        <taxon>Eukaryota</taxon>
        <taxon>Fungi</taxon>
        <taxon>Dikarya</taxon>
        <taxon>Ascomycota</taxon>
        <taxon>Pezizomycotina</taxon>
        <taxon>Lecanoromycetes</taxon>
        <taxon>OSLEUM clade</taxon>
        <taxon>Umbilicariomycetidae</taxon>
        <taxon>Umbilicariales</taxon>
        <taxon>Umbilicariaceae</taxon>
        <taxon>Lasallia</taxon>
    </lineage>
</organism>
<reference evidence="3 4" key="1">
    <citation type="submission" date="2019-09" db="EMBL/GenBank/DDBJ databases">
        <title>The hologenome of the rock-dwelling lichen Lasallia pustulata.</title>
        <authorList>
            <person name="Greshake Tzovaras B."/>
            <person name="Segers F."/>
            <person name="Bicker A."/>
            <person name="Dal Grande F."/>
            <person name="Otte J."/>
            <person name="Hankeln T."/>
            <person name="Schmitt I."/>
            <person name="Ebersberger I."/>
        </authorList>
    </citation>
    <scope>NUCLEOTIDE SEQUENCE [LARGE SCALE GENOMIC DNA]</scope>
    <source>
        <strain evidence="3">A1-1</strain>
    </source>
</reference>
<feature type="region of interest" description="Disordered" evidence="1">
    <location>
        <begin position="215"/>
        <end position="333"/>
    </location>
</feature>